<dbReference type="AlphaFoldDB" id="A0A2M4D009"/>
<feature type="chain" id="PRO_5014831152" evidence="1">
    <location>
        <begin position="26"/>
        <end position="513"/>
    </location>
</feature>
<organism evidence="2">
    <name type="scientific">Anopheles darlingi</name>
    <name type="common">Mosquito</name>
    <dbReference type="NCBI Taxonomy" id="43151"/>
    <lineage>
        <taxon>Eukaryota</taxon>
        <taxon>Metazoa</taxon>
        <taxon>Ecdysozoa</taxon>
        <taxon>Arthropoda</taxon>
        <taxon>Hexapoda</taxon>
        <taxon>Insecta</taxon>
        <taxon>Pterygota</taxon>
        <taxon>Neoptera</taxon>
        <taxon>Endopterygota</taxon>
        <taxon>Diptera</taxon>
        <taxon>Nematocera</taxon>
        <taxon>Culicoidea</taxon>
        <taxon>Culicidae</taxon>
        <taxon>Anophelinae</taxon>
        <taxon>Anopheles</taxon>
    </lineage>
</organism>
<protein>
    <submittedName>
        <fullName evidence="2">Putative secreted protein</fullName>
    </submittedName>
</protein>
<evidence type="ECO:0000256" key="1">
    <source>
        <dbReference type="SAM" id="SignalP"/>
    </source>
</evidence>
<proteinExistence type="predicted"/>
<dbReference type="EMBL" id="GGFL01006709">
    <property type="protein sequence ID" value="MBW70887.1"/>
    <property type="molecule type" value="Transcribed_RNA"/>
</dbReference>
<keyword evidence="1" id="KW-0732">Signal</keyword>
<sequence>MTASFSDLSTFFAFTGLLPAPAAEAAEEMAPLGRREIGFRSTCGLAALVCSFLSASLRTGSGRLVATGGRWRASSTLRLFSSLALLAGVAFGLDLPGFPAAAVGAALDVATLPPIADRLLSCCCSTCSALLALPLTSLCSAALFFGVVGDDLFASVCCCCCAFFTIGLRSAIPLDVLLSWTFDRTEDEVEVREGGGLRVLFGAPLSTGVESSFFFSFVSSGLAESGVPVSVFFSTTSTASSRLFSLSTEGFLSACSDSLSEPMSEIESFFSSCCCSSFLLSSFFSDDTGRPPRIPFGLLSTFADATVVAVFALNCFSILPSSAELSITSDDDAFTASASLLSVGRIFILLSYSLLSFSSCLPLVSFAGSIGSGSILSVETDLRLFFVTNTCVERLALMDLTGHTGWRINSTFFIFSSPSRILYSGAEPGNRMRVMLSSGFAGVQTSSAQIEMRFCSGNAKSLPSFAANSRWSAAFHLAKKSRTSRESRAGLITYISSVPWPTLWYRLIGSESR</sequence>
<name>A0A2M4D009_ANODA</name>
<feature type="signal peptide" evidence="1">
    <location>
        <begin position="1"/>
        <end position="25"/>
    </location>
</feature>
<accession>A0A2M4D009</accession>
<evidence type="ECO:0000313" key="2">
    <source>
        <dbReference type="EMBL" id="MBW70887.1"/>
    </source>
</evidence>
<reference evidence="2" key="1">
    <citation type="submission" date="2018-01" db="EMBL/GenBank/DDBJ databases">
        <title>An insight into the sialome of Amazonian anophelines.</title>
        <authorList>
            <person name="Ribeiro J.M."/>
            <person name="Scarpassa V."/>
            <person name="Calvo E."/>
        </authorList>
    </citation>
    <scope>NUCLEOTIDE SEQUENCE</scope>
</reference>